<dbReference type="InterPro" id="IPR057499">
    <property type="entry name" value="Kelch_FKB95"/>
</dbReference>
<dbReference type="SUPFAM" id="SSF81383">
    <property type="entry name" value="F-box domain"/>
    <property type="match status" value="1"/>
</dbReference>
<evidence type="ECO:0000259" key="3">
    <source>
        <dbReference type="Pfam" id="PF25210"/>
    </source>
</evidence>
<comment type="caution">
    <text evidence="4">The sequence shown here is derived from an EMBL/GenBank/DDBJ whole genome shotgun (WGS) entry which is preliminary data.</text>
</comment>
<proteinExistence type="predicted"/>
<protein>
    <recommendedName>
        <fullName evidence="6">F-box domain-containing protein</fullName>
    </recommendedName>
</protein>
<dbReference type="InterPro" id="IPR036047">
    <property type="entry name" value="F-box-like_dom_sf"/>
</dbReference>
<dbReference type="Gene3D" id="2.130.10.80">
    <property type="entry name" value="Galactose oxidase/kelch, beta-propeller"/>
    <property type="match status" value="1"/>
</dbReference>
<evidence type="ECO:0000259" key="2">
    <source>
        <dbReference type="Pfam" id="PF00646"/>
    </source>
</evidence>
<dbReference type="PANTHER" id="PTHR24414:SF124">
    <property type="entry name" value="F-BOX DOMAIN-CONTAINING PROTEIN"/>
    <property type="match status" value="1"/>
</dbReference>
<dbReference type="SMART" id="SM00612">
    <property type="entry name" value="Kelch"/>
    <property type="match status" value="2"/>
</dbReference>
<accession>A0ABC8J455</accession>
<dbReference type="InterPro" id="IPR006652">
    <property type="entry name" value="Kelch_1"/>
</dbReference>
<dbReference type="EMBL" id="CAKOAT010075933">
    <property type="protein sequence ID" value="CAH8313007.1"/>
    <property type="molecule type" value="Genomic_DNA"/>
</dbReference>
<sequence>MPGLYSRPERITKVDQPPKKKKKKGERNTNTGWFSQLPDDIGLNCLARISKSQYRSLSLVSKAIHSLISSPELYTVRYQIGNTEPCLCIRQELPTHDRWYVLDQALCTDSSNGNEFNLFPITSLSPSKSTTLAVGSEIYILGGNKLPSSAVRVFDFRTRTWRDAPDMRVARKRPESALIDGKIYVVGGGTEEPEVFDLKSQTWKPLPSLSDDAEVQLCRGELLAISKYKKYAYDSKQGAWKENLVFSLNSFNFRMRLTSGPWCIIESVKFTVFNRMLKWYDDSEPGKWLSVKGLKDVCPKPHVNTTIQLANHGGGTILVLWDELDSLEFPVAGKIWQHVCKNRRIWCAVIKLEKRFFGLELEIWG</sequence>
<feature type="compositionally biased region" description="Basic and acidic residues" evidence="1">
    <location>
        <begin position="7"/>
        <end position="18"/>
    </location>
</feature>
<dbReference type="Pfam" id="PF00646">
    <property type="entry name" value="F-box"/>
    <property type="match status" value="1"/>
</dbReference>
<evidence type="ECO:0000313" key="4">
    <source>
        <dbReference type="EMBL" id="CAH8313007.1"/>
    </source>
</evidence>
<feature type="domain" description="FKB95-like N-terminal Kelch" evidence="3">
    <location>
        <begin position="99"/>
        <end position="365"/>
    </location>
</feature>
<dbReference type="CDD" id="cd22152">
    <property type="entry name" value="F-box_AtAFR-like"/>
    <property type="match status" value="1"/>
</dbReference>
<dbReference type="SUPFAM" id="SSF117281">
    <property type="entry name" value="Kelch motif"/>
    <property type="match status" value="1"/>
</dbReference>
<dbReference type="PANTHER" id="PTHR24414">
    <property type="entry name" value="F-BOX/KELCH-REPEAT PROTEIN SKIP4"/>
    <property type="match status" value="1"/>
</dbReference>
<dbReference type="InterPro" id="IPR001810">
    <property type="entry name" value="F-box_dom"/>
</dbReference>
<name>A0ABC8J455_ERUVS</name>
<dbReference type="InterPro" id="IPR050354">
    <property type="entry name" value="F-box/kelch-repeat_ARATH"/>
</dbReference>
<evidence type="ECO:0000313" key="5">
    <source>
        <dbReference type="Proteomes" id="UP001642260"/>
    </source>
</evidence>
<keyword evidence="5" id="KW-1185">Reference proteome</keyword>
<gene>
    <name evidence="4" type="ORF">ERUC_LOCUS6431</name>
</gene>
<feature type="region of interest" description="Disordered" evidence="1">
    <location>
        <begin position="1"/>
        <end position="31"/>
    </location>
</feature>
<organism evidence="4 5">
    <name type="scientific">Eruca vesicaria subsp. sativa</name>
    <name type="common">Garden rocket</name>
    <name type="synonym">Eruca sativa</name>
    <dbReference type="NCBI Taxonomy" id="29727"/>
    <lineage>
        <taxon>Eukaryota</taxon>
        <taxon>Viridiplantae</taxon>
        <taxon>Streptophyta</taxon>
        <taxon>Embryophyta</taxon>
        <taxon>Tracheophyta</taxon>
        <taxon>Spermatophyta</taxon>
        <taxon>Magnoliopsida</taxon>
        <taxon>eudicotyledons</taxon>
        <taxon>Gunneridae</taxon>
        <taxon>Pentapetalae</taxon>
        <taxon>rosids</taxon>
        <taxon>malvids</taxon>
        <taxon>Brassicales</taxon>
        <taxon>Brassicaceae</taxon>
        <taxon>Brassiceae</taxon>
        <taxon>Eruca</taxon>
    </lineage>
</organism>
<dbReference type="Pfam" id="PF25210">
    <property type="entry name" value="Kelch_FKB95"/>
    <property type="match status" value="1"/>
</dbReference>
<evidence type="ECO:0000256" key="1">
    <source>
        <dbReference type="SAM" id="MobiDB-lite"/>
    </source>
</evidence>
<dbReference type="AlphaFoldDB" id="A0ABC8J455"/>
<evidence type="ECO:0008006" key="6">
    <source>
        <dbReference type="Google" id="ProtNLM"/>
    </source>
</evidence>
<dbReference type="InterPro" id="IPR037293">
    <property type="entry name" value="Gal_Oxidase_central_sf"/>
</dbReference>
<dbReference type="InterPro" id="IPR015915">
    <property type="entry name" value="Kelch-typ_b-propeller"/>
</dbReference>
<feature type="domain" description="F-box" evidence="2">
    <location>
        <begin position="34"/>
        <end position="74"/>
    </location>
</feature>
<reference evidence="4 5" key="1">
    <citation type="submission" date="2022-03" db="EMBL/GenBank/DDBJ databases">
        <authorList>
            <person name="Macdonald S."/>
            <person name="Ahmed S."/>
            <person name="Newling K."/>
        </authorList>
    </citation>
    <scope>NUCLEOTIDE SEQUENCE [LARGE SCALE GENOMIC DNA]</scope>
</reference>
<dbReference type="Proteomes" id="UP001642260">
    <property type="component" value="Unassembled WGS sequence"/>
</dbReference>